<organism evidence="2 3">
    <name type="scientific">Botryobasidium botryosum (strain FD-172 SS1)</name>
    <dbReference type="NCBI Taxonomy" id="930990"/>
    <lineage>
        <taxon>Eukaryota</taxon>
        <taxon>Fungi</taxon>
        <taxon>Dikarya</taxon>
        <taxon>Basidiomycota</taxon>
        <taxon>Agaricomycotina</taxon>
        <taxon>Agaricomycetes</taxon>
        <taxon>Cantharellales</taxon>
        <taxon>Botryobasidiaceae</taxon>
        <taxon>Botryobasidium</taxon>
    </lineage>
</organism>
<proteinExistence type="predicted"/>
<evidence type="ECO:0000313" key="3">
    <source>
        <dbReference type="Proteomes" id="UP000027195"/>
    </source>
</evidence>
<reference evidence="3" key="1">
    <citation type="journal article" date="2014" name="Proc. Natl. Acad. Sci. U.S.A.">
        <title>Extensive sampling of basidiomycete genomes demonstrates inadequacy of the white-rot/brown-rot paradigm for wood decay fungi.</title>
        <authorList>
            <person name="Riley R."/>
            <person name="Salamov A.A."/>
            <person name="Brown D.W."/>
            <person name="Nagy L.G."/>
            <person name="Floudas D."/>
            <person name="Held B.W."/>
            <person name="Levasseur A."/>
            <person name="Lombard V."/>
            <person name="Morin E."/>
            <person name="Otillar R."/>
            <person name="Lindquist E.A."/>
            <person name="Sun H."/>
            <person name="LaButti K.M."/>
            <person name="Schmutz J."/>
            <person name="Jabbour D."/>
            <person name="Luo H."/>
            <person name="Baker S.E."/>
            <person name="Pisabarro A.G."/>
            <person name="Walton J.D."/>
            <person name="Blanchette R.A."/>
            <person name="Henrissat B."/>
            <person name="Martin F."/>
            <person name="Cullen D."/>
            <person name="Hibbett D.S."/>
            <person name="Grigoriev I.V."/>
        </authorList>
    </citation>
    <scope>NUCLEOTIDE SEQUENCE [LARGE SCALE GENOMIC DNA]</scope>
    <source>
        <strain evidence="3">FD-172 SS1</strain>
    </source>
</reference>
<sequence>MAIGCATWIYEASAVGKESSIDRIYTRVSFLPPSAQLSFTLSSQRSGAPTACSIQRRRPLTYDAQIRGEPCVGAQLHELVSPKTKGSASPREPTPDSRSPLPISEAEDSEGHQNSYRLVRFSTASLQRSVKQCRGCGFIVVSSFTIQGSQLHCRGLERSIPQPAKQRPWLSVAASSSPGVLPRRAGGTRGQESGAPGDVSKKAHRHAWSLVRLLRWRSWRHPLAIRLSGPLLSGRMVFRQAVLSSYLDTDRIIA</sequence>
<protein>
    <submittedName>
        <fullName evidence="2">Uncharacterized protein</fullName>
    </submittedName>
</protein>
<name>A0A067N9A6_BOTB1</name>
<evidence type="ECO:0000256" key="1">
    <source>
        <dbReference type="SAM" id="MobiDB-lite"/>
    </source>
</evidence>
<dbReference type="EMBL" id="KL198018">
    <property type="protein sequence ID" value="KDQ20321.1"/>
    <property type="molecule type" value="Genomic_DNA"/>
</dbReference>
<dbReference type="InParanoid" id="A0A067N9A6"/>
<evidence type="ECO:0000313" key="2">
    <source>
        <dbReference type="EMBL" id="KDQ20321.1"/>
    </source>
</evidence>
<feature type="region of interest" description="Disordered" evidence="1">
    <location>
        <begin position="167"/>
        <end position="201"/>
    </location>
</feature>
<feature type="region of interest" description="Disordered" evidence="1">
    <location>
        <begin position="81"/>
        <end position="112"/>
    </location>
</feature>
<gene>
    <name evidence="2" type="ORF">BOTBODRAFT_393542</name>
</gene>
<dbReference type="Proteomes" id="UP000027195">
    <property type="component" value="Unassembled WGS sequence"/>
</dbReference>
<keyword evidence="3" id="KW-1185">Reference proteome</keyword>
<dbReference type="AlphaFoldDB" id="A0A067N9A6"/>
<accession>A0A067N9A6</accession>
<dbReference type="HOGENOM" id="CLU_1094111_0_0_1"/>